<reference evidence="1" key="1">
    <citation type="journal article" date="2014" name="Front. Microbiol.">
        <title>High frequency of phylogenetically diverse reductive dehalogenase-homologous genes in deep subseafloor sedimentary metagenomes.</title>
        <authorList>
            <person name="Kawai M."/>
            <person name="Futagami T."/>
            <person name="Toyoda A."/>
            <person name="Takaki Y."/>
            <person name="Nishi S."/>
            <person name="Hori S."/>
            <person name="Arai W."/>
            <person name="Tsubouchi T."/>
            <person name="Morono Y."/>
            <person name="Uchiyama I."/>
            <person name="Ito T."/>
            <person name="Fujiyama A."/>
            <person name="Inagaki F."/>
            <person name="Takami H."/>
        </authorList>
    </citation>
    <scope>NUCLEOTIDE SEQUENCE</scope>
    <source>
        <strain evidence="1">Expedition CK06-06</strain>
    </source>
</reference>
<protein>
    <submittedName>
        <fullName evidence="1">Uncharacterized protein</fullName>
    </submittedName>
</protein>
<evidence type="ECO:0000313" key="1">
    <source>
        <dbReference type="EMBL" id="GAH43760.1"/>
    </source>
</evidence>
<name>X1GG07_9ZZZZ</name>
<dbReference type="AlphaFoldDB" id="X1GG07"/>
<proteinExistence type="predicted"/>
<gene>
    <name evidence="1" type="ORF">S03H2_14387</name>
</gene>
<organism evidence="1">
    <name type="scientific">marine sediment metagenome</name>
    <dbReference type="NCBI Taxonomy" id="412755"/>
    <lineage>
        <taxon>unclassified sequences</taxon>
        <taxon>metagenomes</taxon>
        <taxon>ecological metagenomes</taxon>
    </lineage>
</organism>
<comment type="caution">
    <text evidence="1">The sequence shown here is derived from an EMBL/GenBank/DDBJ whole genome shotgun (WGS) entry which is preliminary data.</text>
</comment>
<dbReference type="EMBL" id="BARU01007300">
    <property type="protein sequence ID" value="GAH43760.1"/>
    <property type="molecule type" value="Genomic_DNA"/>
</dbReference>
<sequence>MGHVEGEAYYRLGQEHLPDKFVVWGILIACRSVACLEAMRLTMRLGEFLPTTTDEVNALDRIYKGISISTITYEFYVNPNGVTWINAERIIHESSGRRLVLLSSGDQVIAYEMTAGMLISSMPKEVPDWLVKE</sequence>
<accession>X1GG07</accession>